<dbReference type="InterPro" id="IPR019474">
    <property type="entry name" value="Ub_conjug_fac_E4_core"/>
</dbReference>
<dbReference type="Pfam" id="PF10408">
    <property type="entry name" value="Ufd2P_core"/>
    <property type="match status" value="1"/>
</dbReference>
<evidence type="ECO:0000256" key="4">
    <source>
        <dbReference type="ARBA" id="ARBA00004906"/>
    </source>
</evidence>
<dbReference type="Pfam" id="PF04564">
    <property type="entry name" value="U-box"/>
    <property type="match status" value="1"/>
</dbReference>
<evidence type="ECO:0000259" key="13">
    <source>
        <dbReference type="PROSITE" id="PS51698"/>
    </source>
</evidence>
<dbReference type="GO" id="GO:0034450">
    <property type="term" value="F:ubiquitin-ubiquitin ligase activity"/>
    <property type="evidence" value="ECO:0007669"/>
    <property type="project" value="InterPro"/>
</dbReference>
<evidence type="ECO:0000256" key="9">
    <source>
        <dbReference type="ARBA" id="ARBA00023110"/>
    </source>
</evidence>
<dbReference type="GO" id="GO:0005634">
    <property type="term" value="C:nucleus"/>
    <property type="evidence" value="ECO:0007669"/>
    <property type="project" value="UniProtKB-SubCell"/>
</dbReference>
<dbReference type="FunFam" id="3.30.40.10:FF:000055">
    <property type="entry name" value="Ubiquitin conjugation factor e4 a"/>
    <property type="match status" value="1"/>
</dbReference>
<keyword evidence="9" id="KW-0413">Isomerase</keyword>
<comment type="catalytic activity">
    <reaction evidence="1">
        <text>S-ubiquitinyl-[E2 ubiquitin-conjugating enzyme]-L-cysteine + [acceptor protein]-L-lysine = [E2 ubiquitin-conjugating enzyme]-L-cysteine + N(6)-ubiquitinyl-[acceptor protein]-L-lysine.</text>
        <dbReference type="EC" id="2.3.2.27"/>
    </reaction>
</comment>
<dbReference type="InterPro" id="IPR003613">
    <property type="entry name" value="Ubox_domain"/>
</dbReference>
<evidence type="ECO:0000256" key="12">
    <source>
        <dbReference type="SAM" id="MobiDB-lite"/>
    </source>
</evidence>
<evidence type="ECO:0000256" key="6">
    <source>
        <dbReference type="ARBA" id="ARBA00022490"/>
    </source>
</evidence>
<dbReference type="Gene3D" id="3.30.40.10">
    <property type="entry name" value="Zinc/RING finger domain, C3HC4 (zinc finger)"/>
    <property type="match status" value="1"/>
</dbReference>
<feature type="coiled-coil region" evidence="11">
    <location>
        <begin position="508"/>
        <end position="542"/>
    </location>
</feature>
<dbReference type="GO" id="GO:0006511">
    <property type="term" value="P:ubiquitin-dependent protein catabolic process"/>
    <property type="evidence" value="ECO:0007669"/>
    <property type="project" value="InterPro"/>
</dbReference>
<keyword evidence="10" id="KW-0539">Nucleus</keyword>
<dbReference type="Proteomes" id="UP000298138">
    <property type="component" value="Unassembled WGS sequence"/>
</dbReference>
<feature type="compositionally biased region" description="Low complexity" evidence="12">
    <location>
        <begin position="31"/>
        <end position="58"/>
    </location>
</feature>
<dbReference type="UniPathway" id="UPA00143"/>
<evidence type="ECO:0000256" key="8">
    <source>
        <dbReference type="ARBA" id="ARBA00022786"/>
    </source>
</evidence>
<dbReference type="SMART" id="SM00504">
    <property type="entry name" value="Ubox"/>
    <property type="match status" value="1"/>
</dbReference>
<feature type="domain" description="U-box" evidence="13">
    <location>
        <begin position="965"/>
        <end position="1039"/>
    </location>
</feature>
<dbReference type="InterPro" id="IPR045132">
    <property type="entry name" value="UBE4"/>
</dbReference>
<dbReference type="AlphaFoldDB" id="A0A4S2MV08"/>
<dbReference type="PROSITE" id="PS51698">
    <property type="entry name" value="U_BOX"/>
    <property type="match status" value="1"/>
</dbReference>
<keyword evidence="7" id="KW-0808">Transferase</keyword>
<protein>
    <recommendedName>
        <fullName evidence="13">U-box domain-containing protein</fullName>
    </recommendedName>
</protein>
<dbReference type="EMBL" id="ML220125">
    <property type="protein sequence ID" value="TGZ80428.1"/>
    <property type="molecule type" value="Genomic_DNA"/>
</dbReference>
<organism evidence="14 15">
    <name type="scientific">Ascodesmis nigricans</name>
    <dbReference type="NCBI Taxonomy" id="341454"/>
    <lineage>
        <taxon>Eukaryota</taxon>
        <taxon>Fungi</taxon>
        <taxon>Dikarya</taxon>
        <taxon>Ascomycota</taxon>
        <taxon>Pezizomycotina</taxon>
        <taxon>Pezizomycetes</taxon>
        <taxon>Pezizales</taxon>
        <taxon>Ascodesmidaceae</taxon>
        <taxon>Ascodesmis</taxon>
    </lineage>
</organism>
<keyword evidence="6" id="KW-0963">Cytoplasm</keyword>
<reference evidence="14 15" key="1">
    <citation type="submission" date="2019-04" db="EMBL/GenBank/DDBJ databases">
        <title>Comparative genomics and transcriptomics to analyze fruiting body development in filamentous ascomycetes.</title>
        <authorList>
            <consortium name="DOE Joint Genome Institute"/>
            <person name="Lutkenhaus R."/>
            <person name="Traeger S."/>
            <person name="Breuer J."/>
            <person name="Kuo A."/>
            <person name="Lipzen A."/>
            <person name="Pangilinan J."/>
            <person name="Dilworth D."/>
            <person name="Sandor L."/>
            <person name="Poggeler S."/>
            <person name="Barry K."/>
            <person name="Grigoriev I.V."/>
            <person name="Nowrousian M."/>
        </authorList>
    </citation>
    <scope>NUCLEOTIDE SEQUENCE [LARGE SCALE GENOMIC DNA]</scope>
    <source>
        <strain evidence="14 15">CBS 389.68</strain>
    </source>
</reference>
<proteinExistence type="inferred from homology"/>
<gene>
    <name evidence="14" type="ORF">EX30DRAFT_396422</name>
</gene>
<dbReference type="PANTHER" id="PTHR13931:SF2">
    <property type="entry name" value="UBIQUITIN CONJUGATION FACTOR E4 B"/>
    <property type="match status" value="1"/>
</dbReference>
<keyword evidence="8" id="KW-0833">Ubl conjugation pathway</keyword>
<evidence type="ECO:0000313" key="15">
    <source>
        <dbReference type="Proteomes" id="UP000298138"/>
    </source>
</evidence>
<dbReference type="OrthoDB" id="20295at2759"/>
<dbReference type="GO" id="GO:0000209">
    <property type="term" value="P:protein polyubiquitination"/>
    <property type="evidence" value="ECO:0007669"/>
    <property type="project" value="TreeGrafter"/>
</dbReference>
<comment type="subcellular location">
    <subcellularLocation>
        <location evidence="3">Cytoplasm</location>
    </subcellularLocation>
    <subcellularLocation>
        <location evidence="2">Nucleus</location>
    </subcellularLocation>
</comment>
<dbReference type="GO" id="GO:0000151">
    <property type="term" value="C:ubiquitin ligase complex"/>
    <property type="evidence" value="ECO:0007669"/>
    <property type="project" value="InterPro"/>
</dbReference>
<name>A0A4S2MV08_9PEZI</name>
<accession>A0A4S2MV08</accession>
<dbReference type="InParanoid" id="A0A4S2MV08"/>
<feature type="compositionally biased region" description="Pro residues" evidence="12">
    <location>
        <begin position="59"/>
        <end position="69"/>
    </location>
</feature>
<feature type="region of interest" description="Disordered" evidence="12">
    <location>
        <begin position="1"/>
        <end position="104"/>
    </location>
</feature>
<feature type="compositionally biased region" description="Polar residues" evidence="12">
    <location>
        <begin position="73"/>
        <end position="98"/>
    </location>
</feature>
<evidence type="ECO:0000256" key="11">
    <source>
        <dbReference type="SAM" id="Coils"/>
    </source>
</evidence>
<evidence type="ECO:0000256" key="1">
    <source>
        <dbReference type="ARBA" id="ARBA00000900"/>
    </source>
</evidence>
<evidence type="ECO:0000256" key="7">
    <source>
        <dbReference type="ARBA" id="ARBA00022679"/>
    </source>
</evidence>
<sequence>MSTPGDDAEAIRNKRLARLQAFQRPSPPTSPSVDTVPSTSTPSIPTTEALKAPATPSQASPPVPTPPKQETPRTTTPQPSTASPVNQSVKPEGTSLSRTADGLSLEEQWEDRTLAYIFRATVRPNQKTQADGYLVLDDLRQDLEEVDSSKPAYLNVEALDQIILSICSTGKVMPMDLLIGAWKRSMKLQRETPSGRLNEKKIHILKEARRMAINYALYCVTMPDMFDGHQPPVDLAQRLVADMTDDKGLPQEVLIEFVNRFDEEPDLIGKFKTAFVTLSVQLSQMNMTDNYKAYVHALGRIAHIKALAEMYVNMPHFLHAGEPQNLELFTLLGPYFRISPTQPPVYQTYFANAKAKPPVSIREAQHALRMSARTLQNDLFQIVTQLCKTSEGVRGRVLDFFATVINANKKRAAMQVDYKKVASDGFMLNISAVLGKLCEPFMDSSFSKISRIEVEYFRRSPRLDIKEDTKLNADNQSSDEFYSHTLEGKNNFITEVFFLTAAAHHFGLNAAENNHDRLLRDIPELERHLQLIEAERVKYQNTPQGLILDRNIAKIKARLDDGYSLRFALESIIIDPLLSASTLLFMRYQMVWLLRLVDPTHNYPTSMVSLPLPLPSSQEFNNLPEYFIEDVGQLLSFVGHYTHEALIPTQLTDLLVFAVTFLRSSAYIKKANVKSKLVEIIYLGIYNGSRGYLTEKIHSHSFVLQHLMHALMNFYIEIEAHYYEKFTVRYHISKIIQQIWSNTTYRERLEQESDHNVDFFVSFVNMLLNDVTYVLDNALTALAEIHKLQKELEAPDASARFDSNELEAKEKALRKAEKDAQSYMQLGNETVAMLNLFTSAISDAFVQPEIVGRLAGMLDFNLEALVGDRCSNLRVRNPDKYHFNPRALLGEIVTVYLNLRVKEPFIQAIARDGRSYRPRVFENVVDRLTKHQLKSKEDIEAMKKLAEDVAEAKRIEDEGELELGEIPGEFCDPLLATLMTDPVILPTSGVTVDRQTIKSILLSDAKDPFNRSPLKIEEVLPDTEMKTKIDAWIAERRAAARAERENVLKVEAGAEGDKMEIDG</sequence>
<dbReference type="GO" id="GO:0003755">
    <property type="term" value="F:peptidyl-prolyl cis-trans isomerase activity"/>
    <property type="evidence" value="ECO:0007669"/>
    <property type="project" value="UniProtKB-KW"/>
</dbReference>
<dbReference type="PANTHER" id="PTHR13931">
    <property type="entry name" value="UBIQUITINATION FACTOR E4"/>
    <property type="match status" value="1"/>
</dbReference>
<evidence type="ECO:0000256" key="2">
    <source>
        <dbReference type="ARBA" id="ARBA00004123"/>
    </source>
</evidence>
<dbReference type="GO" id="GO:0036503">
    <property type="term" value="P:ERAD pathway"/>
    <property type="evidence" value="ECO:0007669"/>
    <property type="project" value="InterPro"/>
</dbReference>
<keyword evidence="9" id="KW-0697">Rotamase</keyword>
<keyword evidence="15" id="KW-1185">Reference proteome</keyword>
<feature type="coiled-coil region" evidence="11">
    <location>
        <begin position="799"/>
        <end position="826"/>
    </location>
</feature>
<dbReference type="GO" id="GO:0005737">
    <property type="term" value="C:cytoplasm"/>
    <property type="evidence" value="ECO:0007669"/>
    <property type="project" value="UniProtKB-SubCell"/>
</dbReference>
<dbReference type="STRING" id="341454.A0A4S2MV08"/>
<dbReference type="FunCoup" id="A0A4S2MV08">
    <property type="interactions" value="1258"/>
</dbReference>
<evidence type="ECO:0000256" key="5">
    <source>
        <dbReference type="ARBA" id="ARBA00007434"/>
    </source>
</evidence>
<dbReference type="SUPFAM" id="SSF57850">
    <property type="entry name" value="RING/U-box"/>
    <property type="match status" value="1"/>
</dbReference>
<comment type="pathway">
    <text evidence="4">Protein modification; protein ubiquitination.</text>
</comment>
<evidence type="ECO:0000256" key="10">
    <source>
        <dbReference type="ARBA" id="ARBA00023242"/>
    </source>
</evidence>
<evidence type="ECO:0000313" key="14">
    <source>
        <dbReference type="EMBL" id="TGZ80428.1"/>
    </source>
</evidence>
<evidence type="ECO:0000256" key="3">
    <source>
        <dbReference type="ARBA" id="ARBA00004496"/>
    </source>
</evidence>
<comment type="similarity">
    <text evidence="5">Belongs to the ubiquitin conjugation factor E4 family.</text>
</comment>
<dbReference type="InterPro" id="IPR013083">
    <property type="entry name" value="Znf_RING/FYVE/PHD"/>
</dbReference>
<keyword evidence="11" id="KW-0175">Coiled coil</keyword>